<feature type="domain" description="Integrase catalytic" evidence="1">
    <location>
        <begin position="392"/>
        <end position="547"/>
    </location>
</feature>
<accession>A0A8J2PG16</accession>
<dbReference type="EMBL" id="CAJVCH010518916">
    <property type="protein sequence ID" value="CAG7821712.1"/>
    <property type="molecule type" value="Genomic_DNA"/>
</dbReference>
<dbReference type="InterPro" id="IPR008042">
    <property type="entry name" value="Retrotrans_Pao"/>
</dbReference>
<protein>
    <recommendedName>
        <fullName evidence="1">Integrase catalytic domain-containing protein</fullName>
    </recommendedName>
</protein>
<dbReference type="GO" id="GO:0015074">
    <property type="term" value="P:DNA integration"/>
    <property type="evidence" value="ECO:0007669"/>
    <property type="project" value="InterPro"/>
</dbReference>
<dbReference type="OrthoDB" id="7550652at2759"/>
<gene>
    <name evidence="2" type="ORF">AFUS01_LOCUS32030</name>
</gene>
<reference evidence="2" key="1">
    <citation type="submission" date="2021-06" db="EMBL/GenBank/DDBJ databases">
        <authorList>
            <person name="Hodson N. C."/>
            <person name="Mongue J. A."/>
            <person name="Jaron S. K."/>
        </authorList>
    </citation>
    <scope>NUCLEOTIDE SEQUENCE</scope>
</reference>
<dbReference type="PANTHER" id="PTHR47331">
    <property type="entry name" value="PHD-TYPE DOMAIN-CONTAINING PROTEIN"/>
    <property type="match status" value="1"/>
</dbReference>
<comment type="caution">
    <text evidence="2">The sequence shown here is derived from an EMBL/GenBank/DDBJ whole genome shotgun (WGS) entry which is preliminary data.</text>
</comment>
<dbReference type="AlphaFoldDB" id="A0A8J2PG16"/>
<evidence type="ECO:0000259" key="1">
    <source>
        <dbReference type="PROSITE" id="PS50994"/>
    </source>
</evidence>
<dbReference type="InterPro" id="IPR001584">
    <property type="entry name" value="Integrase_cat-core"/>
</dbReference>
<evidence type="ECO:0000313" key="3">
    <source>
        <dbReference type="Proteomes" id="UP000708208"/>
    </source>
</evidence>
<sequence>MRIPRCISAAFALNFQRHGFSDASEKAYGACLNLRTESKAGDIQTRLICSKTKVAPTKRISFPRLELFGALLLARLIASVKPALPVTIQETHGWTDSTIVYFWLSSPPQLWKAFIANRVTEVQEVIPPNHWHHVPGVLNPADLPSRGISTTELLSNSVWFNGPSSLLLKEFTTQPSLKVTDEAIKVALVEERIITTVTSFLARDTSIIQRYSSLGKLQRVTALVQRFWINLVAKRNKQLVVTGPLSVQELHVDTETLIRVVQQNEFAMERKALEDNMSVSSRSKLLPLAPILDRNGLIRASGRLRKSNLAYDQKHPILLPRSHHLTRLIVEDTHEYLVHGGAQLLLFTLQQRYWIVRGKELVRSIIRRYKMCEVQRAQAVSQIMSDLPERRASPSPVFSHVGVDYAGPVLIRIMKGRKKQPITAYIAVFVCFSTTAINLELVSDLSSESFIAALRQFTASQGKPVRIYSDNGSNFVGAIRKLRDLIRTMEHHEMLTRNLTQEGIQWNFNPPSAPYMGGLWEAGVKSVKYHLRRILRDTCLNIEELHS</sequence>
<dbReference type="Proteomes" id="UP000708208">
    <property type="component" value="Unassembled WGS sequence"/>
</dbReference>
<evidence type="ECO:0000313" key="2">
    <source>
        <dbReference type="EMBL" id="CAG7821712.1"/>
    </source>
</evidence>
<keyword evidence="3" id="KW-1185">Reference proteome</keyword>
<name>A0A8J2PG16_9HEXA</name>
<dbReference type="PROSITE" id="PS50994">
    <property type="entry name" value="INTEGRASE"/>
    <property type="match status" value="1"/>
</dbReference>
<dbReference type="PANTHER" id="PTHR47331:SF1">
    <property type="entry name" value="GAG-LIKE PROTEIN"/>
    <property type="match status" value="1"/>
</dbReference>
<organism evidence="2 3">
    <name type="scientific">Allacma fusca</name>
    <dbReference type="NCBI Taxonomy" id="39272"/>
    <lineage>
        <taxon>Eukaryota</taxon>
        <taxon>Metazoa</taxon>
        <taxon>Ecdysozoa</taxon>
        <taxon>Arthropoda</taxon>
        <taxon>Hexapoda</taxon>
        <taxon>Collembola</taxon>
        <taxon>Symphypleona</taxon>
        <taxon>Sminthuridae</taxon>
        <taxon>Allacma</taxon>
    </lineage>
</organism>
<proteinExistence type="predicted"/>
<dbReference type="Pfam" id="PF05380">
    <property type="entry name" value="Peptidase_A17"/>
    <property type="match status" value="1"/>
</dbReference>